<evidence type="ECO:0000313" key="2">
    <source>
        <dbReference type="EMBL" id="JAC66845.1"/>
    </source>
</evidence>
<feature type="region of interest" description="Disordered" evidence="1">
    <location>
        <begin position="1"/>
        <end position="49"/>
    </location>
</feature>
<proteinExistence type="predicted"/>
<dbReference type="EMBL" id="GBEZ01019756">
    <property type="protein sequence ID" value="JAC66845.1"/>
    <property type="molecule type" value="Transcribed_RNA"/>
</dbReference>
<sequence length="49" mass="5015">GEALVRGGGLEETLRGQGRPFRQMAEVGKGARRRGLPGGGLPERRGGGG</sequence>
<gene>
    <name evidence="2" type="ORF">TSPGSL018_12678</name>
</gene>
<reference evidence="2" key="1">
    <citation type="submission" date="2014-05" db="EMBL/GenBank/DDBJ databases">
        <title>The transcriptome of the halophilic microalga Tetraselmis sp. GSL018 isolated from the Great Salt Lake, Utah.</title>
        <authorList>
            <person name="Jinkerson R.E."/>
            <person name="D'Adamo S."/>
            <person name="Posewitz M.C."/>
        </authorList>
    </citation>
    <scope>NUCLEOTIDE SEQUENCE</scope>
    <source>
        <strain evidence="2">GSL018</strain>
    </source>
</reference>
<feature type="compositionally biased region" description="Gly residues" evidence="1">
    <location>
        <begin position="1"/>
        <end position="10"/>
    </location>
</feature>
<protein>
    <submittedName>
        <fullName evidence="2">Uncharacterized protein</fullName>
    </submittedName>
</protein>
<evidence type="ECO:0000256" key="1">
    <source>
        <dbReference type="SAM" id="MobiDB-lite"/>
    </source>
</evidence>
<name>A0A061R823_9CHLO</name>
<organism evidence="2">
    <name type="scientific">Tetraselmis sp. GSL018</name>
    <dbReference type="NCBI Taxonomy" id="582737"/>
    <lineage>
        <taxon>Eukaryota</taxon>
        <taxon>Viridiplantae</taxon>
        <taxon>Chlorophyta</taxon>
        <taxon>core chlorophytes</taxon>
        <taxon>Chlorodendrophyceae</taxon>
        <taxon>Chlorodendrales</taxon>
        <taxon>Chlorodendraceae</taxon>
        <taxon>Tetraselmis</taxon>
    </lineage>
</organism>
<accession>A0A061R823</accession>
<dbReference type="AlphaFoldDB" id="A0A061R823"/>
<feature type="non-terminal residue" evidence="2">
    <location>
        <position position="1"/>
    </location>
</feature>